<protein>
    <submittedName>
        <fullName evidence="1">Uncharacterized protein</fullName>
    </submittedName>
</protein>
<dbReference type="AlphaFoldDB" id="A0A7S2YQI8"/>
<sequence length="211" mass="23409">MSPNTVFVLQSADATSEPWHVTLAELYPHPPLYMGLPVVEQQRLGQEMQPQISSQIPLLANTKTTTTSNTFWKDLWEKAQQATQEDTRDDVHAIRYGAAAALMDTTSNQVSYITASQCKALEYGATLDAVCQLVPPLVQQQQQQRMIILGLVQVDQYGLPHAPFAPARSLLVEHGLGDTPVLTSRRQDAMMLQLHVVTARDLAPFAPEFRS</sequence>
<name>A0A7S2YQI8_9STRA</name>
<reference evidence="1" key="1">
    <citation type="submission" date="2021-01" db="EMBL/GenBank/DDBJ databases">
        <authorList>
            <person name="Corre E."/>
            <person name="Pelletier E."/>
            <person name="Niang G."/>
            <person name="Scheremetjew M."/>
            <person name="Finn R."/>
            <person name="Kale V."/>
            <person name="Holt S."/>
            <person name="Cochrane G."/>
            <person name="Meng A."/>
            <person name="Brown T."/>
            <person name="Cohen L."/>
        </authorList>
    </citation>
    <scope>NUCLEOTIDE SEQUENCE</scope>
    <source>
        <strain evidence="1">CCMP125</strain>
    </source>
</reference>
<accession>A0A7S2YQI8</accession>
<gene>
    <name evidence="1" type="ORF">APAL1065_LOCUS24408</name>
</gene>
<evidence type="ECO:0000313" key="1">
    <source>
        <dbReference type="EMBL" id="CAD9989509.1"/>
    </source>
</evidence>
<organism evidence="1">
    <name type="scientific">Entomoneis paludosa</name>
    <dbReference type="NCBI Taxonomy" id="265537"/>
    <lineage>
        <taxon>Eukaryota</taxon>
        <taxon>Sar</taxon>
        <taxon>Stramenopiles</taxon>
        <taxon>Ochrophyta</taxon>
        <taxon>Bacillariophyta</taxon>
        <taxon>Bacillariophyceae</taxon>
        <taxon>Bacillariophycidae</taxon>
        <taxon>Entomoneidaceae</taxon>
        <taxon>Entomoneis</taxon>
    </lineage>
</organism>
<dbReference type="EMBL" id="HBHT01036331">
    <property type="protein sequence ID" value="CAD9989509.1"/>
    <property type="molecule type" value="Transcribed_RNA"/>
</dbReference>
<proteinExistence type="predicted"/>